<feature type="compositionally biased region" description="Basic and acidic residues" evidence="1">
    <location>
        <begin position="481"/>
        <end position="493"/>
    </location>
</feature>
<reference evidence="4" key="3">
    <citation type="submission" date="2016-03" db="UniProtKB">
        <authorList>
            <consortium name="EnsemblProtists"/>
        </authorList>
    </citation>
    <scope>IDENTIFICATION</scope>
</reference>
<evidence type="ECO:0000256" key="1">
    <source>
        <dbReference type="SAM" id="MobiDB-lite"/>
    </source>
</evidence>
<feature type="region of interest" description="Disordered" evidence="1">
    <location>
        <begin position="77"/>
        <end position="98"/>
    </location>
</feature>
<sequence>MLNPVRASLFLLSLASLVSCDLLSEQKPSFAWPQLKNSEPKWPQNPSPSAVYKHVETSARAGAEGGEKAAKKTLLEEVSKSTPKASKAPEGSSNAPGVVEKKLAAVQSTIQHVLSDVEHLSNEVKKEEAKKEDVKTASTKPAAKSQSSTKLRVKVAEVVKKAVSATKQVHSKIPIARVLSKNQVLVKIPKQRQAGGLFAFEVPGRGMFVTHTTPGSSKAKWLKVDLNDKEAEARSAVPKKAALKQHALETLVASKSLTGSKPALEWFRVVIPNNVQNGIFQTMVQGHGPILVKVPHGMVPGQTVVMKLPVRAVSAPSRSAKMSVKSPAKAEELQSNSSSQQDEIDWNQKGPEKKGFFDAFEAPRPTPESSHPAAEADAGQKKVDYAWPKPGYLFPGMDKDSSKKKIVWPGQEPSKEVEWPDHIGEPPAPLLETPSKKLQPDWFKPFASPAQGSRESPTNKKEEFSFAFSNPLASEPGPAEQQHEARGESRPAGRSEGAAGAESNGLLIPVVINWSMITAGTAMEFEIQQV</sequence>
<evidence type="ECO:0000313" key="3">
    <source>
        <dbReference type="EMBL" id="EKX32630.1"/>
    </source>
</evidence>
<accession>L1I9V1</accession>
<dbReference type="Proteomes" id="UP000011087">
    <property type="component" value="Unassembled WGS sequence"/>
</dbReference>
<keyword evidence="2" id="KW-0732">Signal</keyword>
<reference evidence="3 5" key="1">
    <citation type="journal article" date="2012" name="Nature">
        <title>Algal genomes reveal evolutionary mosaicism and the fate of nucleomorphs.</title>
        <authorList>
            <consortium name="DOE Joint Genome Institute"/>
            <person name="Curtis B.A."/>
            <person name="Tanifuji G."/>
            <person name="Burki F."/>
            <person name="Gruber A."/>
            <person name="Irimia M."/>
            <person name="Maruyama S."/>
            <person name="Arias M.C."/>
            <person name="Ball S.G."/>
            <person name="Gile G.H."/>
            <person name="Hirakawa Y."/>
            <person name="Hopkins J.F."/>
            <person name="Kuo A."/>
            <person name="Rensing S.A."/>
            <person name="Schmutz J."/>
            <person name="Symeonidi A."/>
            <person name="Elias M."/>
            <person name="Eveleigh R.J."/>
            <person name="Herman E.K."/>
            <person name="Klute M.J."/>
            <person name="Nakayama T."/>
            <person name="Obornik M."/>
            <person name="Reyes-Prieto A."/>
            <person name="Armbrust E.V."/>
            <person name="Aves S.J."/>
            <person name="Beiko R.G."/>
            <person name="Coutinho P."/>
            <person name="Dacks J.B."/>
            <person name="Durnford D.G."/>
            <person name="Fast N.M."/>
            <person name="Green B.R."/>
            <person name="Grisdale C.J."/>
            <person name="Hempel F."/>
            <person name="Henrissat B."/>
            <person name="Hoppner M.P."/>
            <person name="Ishida K."/>
            <person name="Kim E."/>
            <person name="Koreny L."/>
            <person name="Kroth P.G."/>
            <person name="Liu Y."/>
            <person name="Malik S.B."/>
            <person name="Maier U.G."/>
            <person name="McRose D."/>
            <person name="Mock T."/>
            <person name="Neilson J.A."/>
            <person name="Onodera N.T."/>
            <person name="Poole A.M."/>
            <person name="Pritham E.J."/>
            <person name="Richards T.A."/>
            <person name="Rocap G."/>
            <person name="Roy S.W."/>
            <person name="Sarai C."/>
            <person name="Schaack S."/>
            <person name="Shirato S."/>
            <person name="Slamovits C.H."/>
            <person name="Spencer D.F."/>
            <person name="Suzuki S."/>
            <person name="Worden A.Z."/>
            <person name="Zauner S."/>
            <person name="Barry K."/>
            <person name="Bell C."/>
            <person name="Bharti A.K."/>
            <person name="Crow J.A."/>
            <person name="Grimwood J."/>
            <person name="Kramer R."/>
            <person name="Lindquist E."/>
            <person name="Lucas S."/>
            <person name="Salamov A."/>
            <person name="McFadden G.I."/>
            <person name="Lane C.E."/>
            <person name="Keeling P.J."/>
            <person name="Gray M.W."/>
            <person name="Grigoriev I.V."/>
            <person name="Archibald J.M."/>
        </authorList>
    </citation>
    <scope>NUCLEOTIDE SEQUENCE</scope>
    <source>
        <strain evidence="3 5">CCMP2712</strain>
    </source>
</reference>
<keyword evidence="5" id="KW-1185">Reference proteome</keyword>
<dbReference type="KEGG" id="gtt:GUITHDRAFT_121186"/>
<evidence type="ECO:0000313" key="4">
    <source>
        <dbReference type="EnsemblProtists" id="EKX32630"/>
    </source>
</evidence>
<name>L1I9V1_GUITC</name>
<feature type="signal peptide" evidence="2">
    <location>
        <begin position="1"/>
        <end position="20"/>
    </location>
</feature>
<feature type="region of interest" description="Disordered" evidence="1">
    <location>
        <begin position="119"/>
        <end position="148"/>
    </location>
</feature>
<feature type="region of interest" description="Disordered" evidence="1">
    <location>
        <begin position="396"/>
        <end position="502"/>
    </location>
</feature>
<dbReference type="HOGENOM" id="CLU_514342_0_0_1"/>
<feature type="chain" id="PRO_5008769775" evidence="2">
    <location>
        <begin position="21"/>
        <end position="530"/>
    </location>
</feature>
<reference evidence="5" key="2">
    <citation type="submission" date="2012-11" db="EMBL/GenBank/DDBJ databases">
        <authorList>
            <person name="Kuo A."/>
            <person name="Curtis B.A."/>
            <person name="Tanifuji G."/>
            <person name="Burki F."/>
            <person name="Gruber A."/>
            <person name="Irimia M."/>
            <person name="Maruyama S."/>
            <person name="Arias M.C."/>
            <person name="Ball S.G."/>
            <person name="Gile G.H."/>
            <person name="Hirakawa Y."/>
            <person name="Hopkins J.F."/>
            <person name="Rensing S.A."/>
            <person name="Schmutz J."/>
            <person name="Symeonidi A."/>
            <person name="Elias M."/>
            <person name="Eveleigh R.J."/>
            <person name="Herman E.K."/>
            <person name="Klute M.J."/>
            <person name="Nakayama T."/>
            <person name="Obornik M."/>
            <person name="Reyes-Prieto A."/>
            <person name="Armbrust E.V."/>
            <person name="Aves S.J."/>
            <person name="Beiko R.G."/>
            <person name="Coutinho P."/>
            <person name="Dacks J.B."/>
            <person name="Durnford D.G."/>
            <person name="Fast N.M."/>
            <person name="Green B.R."/>
            <person name="Grisdale C."/>
            <person name="Hempe F."/>
            <person name="Henrissat B."/>
            <person name="Hoppner M.P."/>
            <person name="Ishida K.-I."/>
            <person name="Kim E."/>
            <person name="Koreny L."/>
            <person name="Kroth P.G."/>
            <person name="Liu Y."/>
            <person name="Malik S.-B."/>
            <person name="Maier U.G."/>
            <person name="McRose D."/>
            <person name="Mock T."/>
            <person name="Neilson J.A."/>
            <person name="Onodera N.T."/>
            <person name="Poole A.M."/>
            <person name="Pritham E.J."/>
            <person name="Richards T.A."/>
            <person name="Rocap G."/>
            <person name="Roy S.W."/>
            <person name="Sarai C."/>
            <person name="Schaack S."/>
            <person name="Shirato S."/>
            <person name="Slamovits C.H."/>
            <person name="Spencer D.F."/>
            <person name="Suzuki S."/>
            <person name="Worden A.Z."/>
            <person name="Zauner S."/>
            <person name="Barry K."/>
            <person name="Bell C."/>
            <person name="Bharti A.K."/>
            <person name="Crow J.A."/>
            <person name="Grimwood J."/>
            <person name="Kramer R."/>
            <person name="Lindquist E."/>
            <person name="Lucas S."/>
            <person name="Salamov A."/>
            <person name="McFadden G.I."/>
            <person name="Lane C.E."/>
            <person name="Keeling P.J."/>
            <person name="Gray M.W."/>
            <person name="Grigoriev I.V."/>
            <person name="Archibald J.M."/>
        </authorList>
    </citation>
    <scope>NUCLEOTIDE SEQUENCE</scope>
    <source>
        <strain evidence="5">CCMP2712</strain>
    </source>
</reference>
<protein>
    <submittedName>
        <fullName evidence="3 4">Uncharacterized protein</fullName>
    </submittedName>
</protein>
<feature type="region of interest" description="Disordered" evidence="1">
    <location>
        <begin position="316"/>
        <end position="382"/>
    </location>
</feature>
<feature type="compositionally biased region" description="Basic and acidic residues" evidence="1">
    <location>
        <begin position="119"/>
        <end position="135"/>
    </location>
</feature>
<dbReference type="GeneID" id="17289372"/>
<evidence type="ECO:0000256" key="2">
    <source>
        <dbReference type="SAM" id="SignalP"/>
    </source>
</evidence>
<organism evidence="3">
    <name type="scientific">Guillardia theta (strain CCMP2712)</name>
    <name type="common">Cryptophyte</name>
    <dbReference type="NCBI Taxonomy" id="905079"/>
    <lineage>
        <taxon>Eukaryota</taxon>
        <taxon>Cryptophyceae</taxon>
        <taxon>Pyrenomonadales</taxon>
        <taxon>Geminigeraceae</taxon>
        <taxon>Guillardia</taxon>
    </lineage>
</organism>
<dbReference type="EMBL" id="JH993179">
    <property type="protein sequence ID" value="EKX32630.1"/>
    <property type="molecule type" value="Genomic_DNA"/>
</dbReference>
<feature type="compositionally biased region" description="Basic and acidic residues" evidence="1">
    <location>
        <begin position="413"/>
        <end position="424"/>
    </location>
</feature>
<dbReference type="PROSITE" id="PS51257">
    <property type="entry name" value="PROKAR_LIPOPROTEIN"/>
    <property type="match status" value="1"/>
</dbReference>
<gene>
    <name evidence="3" type="ORF">GUITHDRAFT_121186</name>
</gene>
<dbReference type="OMA" id="DSEMSMH"/>
<evidence type="ECO:0000313" key="5">
    <source>
        <dbReference type="Proteomes" id="UP000011087"/>
    </source>
</evidence>
<dbReference type="RefSeq" id="XP_005819610.1">
    <property type="nucleotide sequence ID" value="XM_005819553.1"/>
</dbReference>
<dbReference type="PaxDb" id="55529-EKX32630"/>
<proteinExistence type="predicted"/>
<dbReference type="EnsemblProtists" id="EKX32630">
    <property type="protein sequence ID" value="EKX32630"/>
    <property type="gene ID" value="GUITHDRAFT_121186"/>
</dbReference>
<dbReference type="AlphaFoldDB" id="L1I9V1"/>
<feature type="compositionally biased region" description="Polar residues" evidence="1">
    <location>
        <begin position="136"/>
        <end position="148"/>
    </location>
</feature>